<proteinExistence type="predicted"/>
<reference evidence="3" key="2">
    <citation type="submission" date="2020-08" db="EMBL/GenBank/DDBJ databases">
        <title>Plant Genome Project.</title>
        <authorList>
            <person name="Zhang R.-G."/>
        </authorList>
    </citation>
    <scope>NUCLEOTIDE SEQUENCE</scope>
    <source>
        <strain evidence="3">Huo1</strain>
        <tissue evidence="3">Leaf</tissue>
    </source>
</reference>
<dbReference type="InterPro" id="IPR024752">
    <property type="entry name" value="Myb/SANT-like_dom"/>
</dbReference>
<dbReference type="Proteomes" id="UP000298416">
    <property type="component" value="Unassembled WGS sequence"/>
</dbReference>
<dbReference type="AlphaFoldDB" id="A0A8X8Z499"/>
<dbReference type="PANTHER" id="PTHR46250:SF15">
    <property type="entry name" value="OS01G0523800 PROTEIN"/>
    <property type="match status" value="1"/>
</dbReference>
<reference evidence="3" key="1">
    <citation type="submission" date="2018-01" db="EMBL/GenBank/DDBJ databases">
        <authorList>
            <person name="Mao J.F."/>
        </authorList>
    </citation>
    <scope>NUCLEOTIDE SEQUENCE</scope>
    <source>
        <strain evidence="3">Huo1</strain>
        <tissue evidence="3">Leaf</tissue>
    </source>
</reference>
<evidence type="ECO:0000259" key="2">
    <source>
        <dbReference type="Pfam" id="PF12776"/>
    </source>
</evidence>
<sequence length="335" mass="38262">MSADGMGKLIYEGVAIVGKLEKVKGDRTRRSWTKREEEALLIALYDLVNGGWKSDNRFRSGYATRVYQVMKREIPDIQLKVCPHINSKITTWKREYGSLTLILDRSGVGFNSNNDFKIECNDEQWEQIVKANSNAKTMRNKSWPYLEDWKAIFGKDRGNGGRAEDVSQADDVLHGNDASAVDESQPNMTPYTLDDFFTDEQIEEGLNSEVESAATVVDTEPKSLKTPAPAKKNGRKRKQEELLESMLDVMTKIHEDTSDRFQTLSSRIGYDFDLSAKRVEISKMLDEIPLLPKKHRFMALDILVKEPERLDLFTGFSLTDKEDYISHILEEKHGI</sequence>
<evidence type="ECO:0000256" key="1">
    <source>
        <dbReference type="SAM" id="MobiDB-lite"/>
    </source>
</evidence>
<feature type="region of interest" description="Disordered" evidence="1">
    <location>
        <begin position="218"/>
        <end position="238"/>
    </location>
</feature>
<dbReference type="Pfam" id="PF12776">
    <property type="entry name" value="Myb_DNA-bind_3"/>
    <property type="match status" value="1"/>
</dbReference>
<dbReference type="PANTHER" id="PTHR46250">
    <property type="entry name" value="MYB/SANT-LIKE DNA-BINDING DOMAIN PROTEIN-RELATED"/>
    <property type="match status" value="1"/>
</dbReference>
<gene>
    <name evidence="3" type="ORF">SASPL_148355</name>
</gene>
<name>A0A8X8Z499_SALSN</name>
<evidence type="ECO:0000313" key="4">
    <source>
        <dbReference type="Proteomes" id="UP000298416"/>
    </source>
</evidence>
<comment type="caution">
    <text evidence="3">The sequence shown here is derived from an EMBL/GenBank/DDBJ whole genome shotgun (WGS) entry which is preliminary data.</text>
</comment>
<feature type="domain" description="Myb/SANT-like" evidence="2">
    <location>
        <begin position="31"/>
        <end position="127"/>
    </location>
</feature>
<accession>A0A8X8Z499</accession>
<evidence type="ECO:0000313" key="3">
    <source>
        <dbReference type="EMBL" id="KAG6390617.1"/>
    </source>
</evidence>
<organism evidence="3">
    <name type="scientific">Salvia splendens</name>
    <name type="common">Scarlet sage</name>
    <dbReference type="NCBI Taxonomy" id="180675"/>
    <lineage>
        <taxon>Eukaryota</taxon>
        <taxon>Viridiplantae</taxon>
        <taxon>Streptophyta</taxon>
        <taxon>Embryophyta</taxon>
        <taxon>Tracheophyta</taxon>
        <taxon>Spermatophyta</taxon>
        <taxon>Magnoliopsida</taxon>
        <taxon>eudicotyledons</taxon>
        <taxon>Gunneridae</taxon>
        <taxon>Pentapetalae</taxon>
        <taxon>asterids</taxon>
        <taxon>lamiids</taxon>
        <taxon>Lamiales</taxon>
        <taxon>Lamiaceae</taxon>
        <taxon>Nepetoideae</taxon>
        <taxon>Mentheae</taxon>
        <taxon>Salviinae</taxon>
        <taxon>Salvia</taxon>
        <taxon>Salvia subgen. Calosphace</taxon>
        <taxon>core Calosphace</taxon>
    </lineage>
</organism>
<protein>
    <recommendedName>
        <fullName evidence="2">Myb/SANT-like domain-containing protein</fullName>
    </recommendedName>
</protein>
<keyword evidence="4" id="KW-1185">Reference proteome</keyword>
<dbReference type="EMBL" id="PNBA02000019">
    <property type="protein sequence ID" value="KAG6390617.1"/>
    <property type="molecule type" value="Genomic_DNA"/>
</dbReference>